<dbReference type="Proteomes" id="UP000001075">
    <property type="component" value="Unassembled WGS sequence"/>
</dbReference>
<dbReference type="EMBL" id="JH001273">
    <property type="protein sequence ID" value="EGW14955.1"/>
    <property type="molecule type" value="Genomic_DNA"/>
</dbReference>
<accession>G3I4Y4</accession>
<dbReference type="InParanoid" id="G3I4Y4"/>
<organism evidence="1 2">
    <name type="scientific">Cricetulus griseus</name>
    <name type="common">Chinese hamster</name>
    <name type="synonym">Cricetulus barabensis griseus</name>
    <dbReference type="NCBI Taxonomy" id="10029"/>
    <lineage>
        <taxon>Eukaryota</taxon>
        <taxon>Metazoa</taxon>
        <taxon>Chordata</taxon>
        <taxon>Craniata</taxon>
        <taxon>Vertebrata</taxon>
        <taxon>Euteleostomi</taxon>
        <taxon>Mammalia</taxon>
        <taxon>Eutheria</taxon>
        <taxon>Euarchontoglires</taxon>
        <taxon>Glires</taxon>
        <taxon>Rodentia</taxon>
        <taxon>Myomorpha</taxon>
        <taxon>Muroidea</taxon>
        <taxon>Cricetidae</taxon>
        <taxon>Cricetinae</taxon>
        <taxon>Cricetulus</taxon>
    </lineage>
</organism>
<name>G3I4Y4_CRIGR</name>
<gene>
    <name evidence="1" type="ORF">I79_018525</name>
</gene>
<protein>
    <submittedName>
        <fullName evidence="1">Uncharacterized protein</fullName>
    </submittedName>
</protein>
<evidence type="ECO:0000313" key="1">
    <source>
        <dbReference type="EMBL" id="EGW14955.1"/>
    </source>
</evidence>
<proteinExistence type="predicted"/>
<evidence type="ECO:0000313" key="2">
    <source>
        <dbReference type="Proteomes" id="UP000001075"/>
    </source>
</evidence>
<dbReference type="AlphaFoldDB" id="G3I4Y4"/>
<sequence>MGPQPMAGKEVEVEARLLQAQLPKVGCQEVAMHFAGLEPVLWSGPGVTPVLWLH</sequence>
<reference evidence="2" key="1">
    <citation type="journal article" date="2011" name="Nat. Biotechnol.">
        <title>The genomic sequence of the Chinese hamster ovary (CHO)-K1 cell line.</title>
        <authorList>
            <person name="Xu X."/>
            <person name="Nagarajan H."/>
            <person name="Lewis N.E."/>
            <person name="Pan S."/>
            <person name="Cai Z."/>
            <person name="Liu X."/>
            <person name="Chen W."/>
            <person name="Xie M."/>
            <person name="Wang W."/>
            <person name="Hammond S."/>
            <person name="Andersen M.R."/>
            <person name="Neff N."/>
            <person name="Passarelli B."/>
            <person name="Koh W."/>
            <person name="Fan H.C."/>
            <person name="Wang J."/>
            <person name="Gui Y."/>
            <person name="Lee K.H."/>
            <person name="Betenbaugh M.J."/>
            <person name="Quake S.R."/>
            <person name="Famili I."/>
            <person name="Palsson B.O."/>
            <person name="Wang J."/>
        </authorList>
    </citation>
    <scope>NUCLEOTIDE SEQUENCE [LARGE SCALE GENOMIC DNA]</scope>
    <source>
        <strain evidence="2">CHO K1 cell line</strain>
    </source>
</reference>